<dbReference type="SUPFAM" id="SSF53649">
    <property type="entry name" value="Alkaline phosphatase-like"/>
    <property type="match status" value="1"/>
</dbReference>
<comment type="similarity">
    <text evidence="1">Belongs to the sulfatase family.</text>
</comment>
<dbReference type="Proteomes" id="UP000730591">
    <property type="component" value="Unassembled WGS sequence"/>
</dbReference>
<name>A0ABX1A699_9ACTN</name>
<keyword evidence="7" id="KW-1185">Reference proteome</keyword>
<evidence type="ECO:0000256" key="1">
    <source>
        <dbReference type="ARBA" id="ARBA00008779"/>
    </source>
</evidence>
<keyword evidence="2" id="KW-0732">Signal</keyword>
<dbReference type="RefSeq" id="WP_167992674.1">
    <property type="nucleotide sequence ID" value="NZ_JAATEM010000008.1"/>
</dbReference>
<keyword evidence="4" id="KW-0325">Glycoprotein</keyword>
<dbReference type="InterPro" id="IPR000917">
    <property type="entry name" value="Sulfatase_N"/>
</dbReference>
<proteinExistence type="inferred from homology"/>
<dbReference type="PROSITE" id="PS00149">
    <property type="entry name" value="SULFATASE_2"/>
    <property type="match status" value="1"/>
</dbReference>
<comment type="caution">
    <text evidence="6">The sequence shown here is derived from an EMBL/GenBank/DDBJ whole genome shotgun (WGS) entry which is preliminary data.</text>
</comment>
<gene>
    <name evidence="6" type="ORF">HCJ93_08650</name>
</gene>
<sequence length="498" mass="55928">MSVPRRPNIVLFMTDDHAPAAIGAYGSVINRTPSVDRLAAEGTVFENTFCTNAICSPARATLLTGTYSHVNGMTSLEGPDHKFDARQPSFPRMLQEAGYQTAIVGKWHLGHGEGHDPEGFDHWEILPEHGVYHDPEFLTADGRRRYPGYVTDIITDLALNWLDRRDPDKPFCLLIQHKAPHRPFEPAARHRHLYEQQDVPAPPTLHDDLAGRAPAAREAEMSMEDLTDEDLKGVPVPPGLSPREEREWRYQRYIKDYLRVIAALDENVGRVLHYLDVTGLDASTAVAYTSDHGFFLGEHGWFDKRFMYEEGMRIPLVLRWPGVAEPGSRREELVANIDYAPTLLDMAGLPSHARMQGRSLVPLVKGEDPGDWRDAVYYRYYMHLDVCHNVQACYGIRTRTHKLIHYPGHGSGADGAQDAPREPAWELFDLTRDPHELHNRYHDPEYADVVQDLTTRLAALQRHFGDTPEGVLPAPAPAGTAVRVAADAADASRRDDAP</sequence>
<protein>
    <submittedName>
        <fullName evidence="6">Sulfatase</fullName>
    </submittedName>
</protein>
<dbReference type="InterPro" id="IPR024607">
    <property type="entry name" value="Sulfatase_CS"/>
</dbReference>
<evidence type="ECO:0000313" key="6">
    <source>
        <dbReference type="EMBL" id="NJP50139.1"/>
    </source>
</evidence>
<dbReference type="Pfam" id="PF00884">
    <property type="entry name" value="Sulfatase"/>
    <property type="match status" value="1"/>
</dbReference>
<accession>A0ABX1A699</accession>
<keyword evidence="3" id="KW-0378">Hydrolase</keyword>
<dbReference type="CDD" id="cd16031">
    <property type="entry name" value="G6S_like"/>
    <property type="match status" value="1"/>
</dbReference>
<evidence type="ECO:0000259" key="5">
    <source>
        <dbReference type="Pfam" id="PF00884"/>
    </source>
</evidence>
<feature type="domain" description="Sulfatase N-terminal" evidence="5">
    <location>
        <begin position="7"/>
        <end position="348"/>
    </location>
</feature>
<evidence type="ECO:0000256" key="2">
    <source>
        <dbReference type="ARBA" id="ARBA00022729"/>
    </source>
</evidence>
<dbReference type="PANTHER" id="PTHR43108:SF6">
    <property type="entry name" value="N-SULPHOGLUCOSAMINE SULPHOHYDROLASE"/>
    <property type="match status" value="1"/>
</dbReference>
<organism evidence="6 7">
    <name type="scientific">Streptomyces composti</name>
    <dbReference type="NCBI Taxonomy" id="2720025"/>
    <lineage>
        <taxon>Bacteria</taxon>
        <taxon>Bacillati</taxon>
        <taxon>Actinomycetota</taxon>
        <taxon>Actinomycetes</taxon>
        <taxon>Kitasatosporales</taxon>
        <taxon>Streptomycetaceae</taxon>
        <taxon>Streptomyces</taxon>
    </lineage>
</organism>
<evidence type="ECO:0000256" key="3">
    <source>
        <dbReference type="ARBA" id="ARBA00022801"/>
    </source>
</evidence>
<dbReference type="EMBL" id="JAATEM010000008">
    <property type="protein sequence ID" value="NJP50139.1"/>
    <property type="molecule type" value="Genomic_DNA"/>
</dbReference>
<dbReference type="PROSITE" id="PS00523">
    <property type="entry name" value="SULFATASE_1"/>
    <property type="match status" value="1"/>
</dbReference>
<evidence type="ECO:0000313" key="7">
    <source>
        <dbReference type="Proteomes" id="UP000730591"/>
    </source>
</evidence>
<dbReference type="InterPro" id="IPR017850">
    <property type="entry name" value="Alkaline_phosphatase_core_sf"/>
</dbReference>
<dbReference type="Gene3D" id="3.40.720.10">
    <property type="entry name" value="Alkaline Phosphatase, subunit A"/>
    <property type="match status" value="1"/>
</dbReference>
<dbReference type="PANTHER" id="PTHR43108">
    <property type="entry name" value="N-ACETYLGLUCOSAMINE-6-SULFATASE FAMILY MEMBER"/>
    <property type="match status" value="1"/>
</dbReference>
<reference evidence="6 7" key="1">
    <citation type="submission" date="2020-03" db="EMBL/GenBank/DDBJ databases">
        <title>WGS of actinomycetes isolated from Thailand.</title>
        <authorList>
            <person name="Thawai C."/>
        </authorList>
    </citation>
    <scope>NUCLEOTIDE SEQUENCE [LARGE SCALE GENOMIC DNA]</scope>
    <source>
        <strain evidence="6 7">SBST2-5</strain>
    </source>
</reference>
<evidence type="ECO:0000256" key="4">
    <source>
        <dbReference type="ARBA" id="ARBA00023180"/>
    </source>
</evidence>